<proteinExistence type="inferred from homology"/>
<dbReference type="EMBL" id="BMJM01000002">
    <property type="protein sequence ID" value="GGE05347.1"/>
    <property type="molecule type" value="Genomic_DNA"/>
</dbReference>
<dbReference type="FunFam" id="3.10.50.40:FF:000006">
    <property type="entry name" value="Peptidyl-prolyl cis-trans isomerase"/>
    <property type="match status" value="1"/>
</dbReference>
<dbReference type="AlphaFoldDB" id="A0A916ZMS1"/>
<reference evidence="8" key="2">
    <citation type="submission" date="2020-09" db="EMBL/GenBank/DDBJ databases">
        <authorList>
            <person name="Sun Q."/>
            <person name="Zhou Y."/>
        </authorList>
    </citation>
    <scope>NUCLEOTIDE SEQUENCE</scope>
    <source>
        <strain evidence="8">CGMCC 1.15519</strain>
    </source>
</reference>
<evidence type="ECO:0000256" key="1">
    <source>
        <dbReference type="ARBA" id="ARBA00000971"/>
    </source>
</evidence>
<dbReference type="InterPro" id="IPR046357">
    <property type="entry name" value="PPIase_dom_sf"/>
</dbReference>
<evidence type="ECO:0000313" key="8">
    <source>
        <dbReference type="EMBL" id="GGE05347.1"/>
    </source>
</evidence>
<keyword evidence="9" id="KW-1185">Reference proteome</keyword>
<comment type="similarity">
    <text evidence="2 6">Belongs to the FKBP-type PPIase family.</text>
</comment>
<comment type="catalytic activity">
    <reaction evidence="1 5 6">
        <text>[protein]-peptidylproline (omega=180) = [protein]-peptidylproline (omega=0)</text>
        <dbReference type="Rhea" id="RHEA:16237"/>
        <dbReference type="Rhea" id="RHEA-COMP:10747"/>
        <dbReference type="Rhea" id="RHEA-COMP:10748"/>
        <dbReference type="ChEBI" id="CHEBI:83833"/>
        <dbReference type="ChEBI" id="CHEBI:83834"/>
        <dbReference type="EC" id="5.2.1.8"/>
    </reaction>
</comment>
<dbReference type="EC" id="5.2.1.8" evidence="6"/>
<evidence type="ECO:0000256" key="3">
    <source>
        <dbReference type="ARBA" id="ARBA00023110"/>
    </source>
</evidence>
<evidence type="ECO:0000256" key="4">
    <source>
        <dbReference type="ARBA" id="ARBA00023235"/>
    </source>
</evidence>
<protein>
    <recommendedName>
        <fullName evidence="6">Peptidyl-prolyl cis-trans isomerase</fullName>
        <ecNumber evidence="6">5.2.1.8</ecNumber>
    </recommendedName>
</protein>
<dbReference type="Gene3D" id="3.10.50.40">
    <property type="match status" value="1"/>
</dbReference>
<reference evidence="8" key="1">
    <citation type="journal article" date="2014" name="Int. J. Syst. Evol. Microbiol.">
        <title>Complete genome sequence of Corynebacterium casei LMG S-19264T (=DSM 44701T), isolated from a smear-ripened cheese.</title>
        <authorList>
            <consortium name="US DOE Joint Genome Institute (JGI-PGF)"/>
            <person name="Walter F."/>
            <person name="Albersmeier A."/>
            <person name="Kalinowski J."/>
            <person name="Ruckert C."/>
        </authorList>
    </citation>
    <scope>NUCLEOTIDE SEQUENCE</scope>
    <source>
        <strain evidence="8">CGMCC 1.15519</strain>
    </source>
</reference>
<dbReference type="GO" id="GO:0003755">
    <property type="term" value="F:peptidyl-prolyl cis-trans isomerase activity"/>
    <property type="evidence" value="ECO:0007669"/>
    <property type="project" value="UniProtKB-UniRule"/>
</dbReference>
<organism evidence="8 9">
    <name type="scientific">Sandarakinorhabdus glacialis</name>
    <dbReference type="NCBI Taxonomy" id="1614636"/>
    <lineage>
        <taxon>Bacteria</taxon>
        <taxon>Pseudomonadati</taxon>
        <taxon>Pseudomonadota</taxon>
        <taxon>Alphaproteobacteria</taxon>
        <taxon>Sphingomonadales</taxon>
        <taxon>Sphingosinicellaceae</taxon>
        <taxon>Sandarakinorhabdus</taxon>
    </lineage>
</organism>
<dbReference type="PANTHER" id="PTHR43811">
    <property type="entry name" value="FKBP-TYPE PEPTIDYL-PROLYL CIS-TRANS ISOMERASE FKPA"/>
    <property type="match status" value="1"/>
</dbReference>
<accession>A0A916ZMS1</accession>
<name>A0A916ZMS1_9SPHN</name>
<evidence type="ECO:0000256" key="2">
    <source>
        <dbReference type="ARBA" id="ARBA00006577"/>
    </source>
</evidence>
<sequence>MARHAHAECGGPGVGAIGMCFTGGFALAMMTEPSVIAPVLSQPSLPLRGGKRGEIDVSPAEISCARARFESEDLSLLGLRFKSDSFVPDARFARYAREFGARFEEIELEDKDARPGTGMAPHSVLTIHLPDTGPGKEAETATIAFFKRRLGLPDDRRDELNPIIPLVAAAAVVAATASDAAPAPVMLPSGVSVIDTKVGKGAEAMPGQYVTVHYTGWLFSEGAKGNRGKKFDSSLDRGDPFAFPLGGGRVIQGWDDGVAGMKVGGKRTLIIPASAGYGERGAGGDIPPGATLIFDVELLKTE</sequence>
<keyword evidence="4 5" id="KW-0413">Isomerase</keyword>
<dbReference type="PANTHER" id="PTHR43811:SF19">
    <property type="entry name" value="39 KDA FK506-BINDING NUCLEAR PROTEIN"/>
    <property type="match status" value="1"/>
</dbReference>
<comment type="caution">
    <text evidence="8">The sequence shown here is derived from an EMBL/GenBank/DDBJ whole genome shotgun (WGS) entry which is preliminary data.</text>
</comment>
<feature type="domain" description="PPIase FKBP-type" evidence="7">
    <location>
        <begin position="207"/>
        <end position="302"/>
    </location>
</feature>
<dbReference type="Pfam" id="PF00254">
    <property type="entry name" value="FKBP_C"/>
    <property type="match status" value="1"/>
</dbReference>
<evidence type="ECO:0000313" key="9">
    <source>
        <dbReference type="Proteomes" id="UP000635071"/>
    </source>
</evidence>
<gene>
    <name evidence="8" type="ORF">GCM10011529_09690</name>
</gene>
<evidence type="ECO:0000256" key="6">
    <source>
        <dbReference type="RuleBase" id="RU003915"/>
    </source>
</evidence>
<evidence type="ECO:0000256" key="5">
    <source>
        <dbReference type="PROSITE-ProRule" id="PRU00277"/>
    </source>
</evidence>
<dbReference type="PROSITE" id="PS50059">
    <property type="entry name" value="FKBP_PPIASE"/>
    <property type="match status" value="1"/>
</dbReference>
<evidence type="ECO:0000259" key="7">
    <source>
        <dbReference type="PROSITE" id="PS50059"/>
    </source>
</evidence>
<dbReference type="InterPro" id="IPR001179">
    <property type="entry name" value="PPIase_FKBP_dom"/>
</dbReference>
<dbReference type="Proteomes" id="UP000635071">
    <property type="component" value="Unassembled WGS sequence"/>
</dbReference>
<keyword evidence="3 5" id="KW-0697">Rotamase</keyword>
<dbReference type="SUPFAM" id="SSF54534">
    <property type="entry name" value="FKBP-like"/>
    <property type="match status" value="1"/>
</dbReference>